<gene>
    <name evidence="2" type="ORF">J5N97_003907</name>
</gene>
<dbReference type="OrthoDB" id="783737at2759"/>
<keyword evidence="3" id="KW-1185">Reference proteome</keyword>
<evidence type="ECO:0000313" key="2">
    <source>
        <dbReference type="EMBL" id="KAJ0985551.1"/>
    </source>
</evidence>
<keyword evidence="1" id="KW-0812">Transmembrane</keyword>
<comment type="caution">
    <text evidence="2">The sequence shown here is derived from an EMBL/GenBank/DDBJ whole genome shotgun (WGS) entry which is preliminary data.</text>
</comment>
<reference evidence="2" key="2">
    <citation type="journal article" date="2022" name="Hortic Res">
        <title>The genome of Dioscorea zingiberensis sheds light on the biosynthesis, origin and evolution of the medicinally important diosgenin saponins.</title>
        <authorList>
            <person name="Li Y."/>
            <person name="Tan C."/>
            <person name="Li Z."/>
            <person name="Guo J."/>
            <person name="Li S."/>
            <person name="Chen X."/>
            <person name="Wang C."/>
            <person name="Dai X."/>
            <person name="Yang H."/>
            <person name="Song W."/>
            <person name="Hou L."/>
            <person name="Xu J."/>
            <person name="Tong Z."/>
            <person name="Xu A."/>
            <person name="Yuan X."/>
            <person name="Wang W."/>
            <person name="Yang Q."/>
            <person name="Chen L."/>
            <person name="Sun Z."/>
            <person name="Wang K."/>
            <person name="Pan B."/>
            <person name="Chen J."/>
            <person name="Bao Y."/>
            <person name="Liu F."/>
            <person name="Qi X."/>
            <person name="Gang D.R."/>
            <person name="Wen J."/>
            <person name="Li J."/>
        </authorList>
    </citation>
    <scope>NUCLEOTIDE SEQUENCE</scope>
    <source>
        <strain evidence="2">Dzin_1.0</strain>
    </source>
</reference>
<accession>A0A9D5D550</accession>
<organism evidence="2 3">
    <name type="scientific">Dioscorea zingiberensis</name>
    <dbReference type="NCBI Taxonomy" id="325984"/>
    <lineage>
        <taxon>Eukaryota</taxon>
        <taxon>Viridiplantae</taxon>
        <taxon>Streptophyta</taxon>
        <taxon>Embryophyta</taxon>
        <taxon>Tracheophyta</taxon>
        <taxon>Spermatophyta</taxon>
        <taxon>Magnoliopsida</taxon>
        <taxon>Liliopsida</taxon>
        <taxon>Dioscoreales</taxon>
        <taxon>Dioscoreaceae</taxon>
        <taxon>Dioscorea</taxon>
    </lineage>
</organism>
<evidence type="ECO:0000313" key="3">
    <source>
        <dbReference type="Proteomes" id="UP001085076"/>
    </source>
</evidence>
<protein>
    <submittedName>
        <fullName evidence="2">Uncharacterized protein</fullName>
    </submittedName>
</protein>
<dbReference type="EMBL" id="JAGGNH010000001">
    <property type="protein sequence ID" value="KAJ0985551.1"/>
    <property type="molecule type" value="Genomic_DNA"/>
</dbReference>
<evidence type="ECO:0000256" key="1">
    <source>
        <dbReference type="SAM" id="Phobius"/>
    </source>
</evidence>
<feature type="transmembrane region" description="Helical" evidence="1">
    <location>
        <begin position="37"/>
        <end position="57"/>
    </location>
</feature>
<keyword evidence="1" id="KW-0472">Membrane</keyword>
<sequence length="174" mass="19251">MDPMAATSRDTLNAFTQVDAFLRKNLTFQKRNLKTNIGIIAFPVLLCLLLTILQHIVNHELMKPRNRCGCRCVDVRGDNSCETVCGIEYSTLYQSVTYPFPSPPAWLPLLQVPPAEFHAARVDSTSLLGLLDESCKVAQSCPATVLNTSLNQSLAKIISIFSLLYTGHVRVEGK</sequence>
<dbReference type="AlphaFoldDB" id="A0A9D5D550"/>
<dbReference type="Proteomes" id="UP001085076">
    <property type="component" value="Miscellaneous, Linkage group lg01"/>
</dbReference>
<keyword evidence="1" id="KW-1133">Transmembrane helix</keyword>
<name>A0A9D5D550_9LILI</name>
<proteinExistence type="predicted"/>
<reference evidence="2" key="1">
    <citation type="submission" date="2021-03" db="EMBL/GenBank/DDBJ databases">
        <authorList>
            <person name="Li Z."/>
            <person name="Yang C."/>
        </authorList>
    </citation>
    <scope>NUCLEOTIDE SEQUENCE</scope>
    <source>
        <strain evidence="2">Dzin_1.0</strain>
        <tissue evidence="2">Leaf</tissue>
    </source>
</reference>